<evidence type="ECO:0000313" key="1">
    <source>
        <dbReference type="EMBL" id="KAJ8936670.1"/>
    </source>
</evidence>
<comment type="caution">
    <text evidence="1">The sequence shown here is derived from an EMBL/GenBank/DDBJ whole genome shotgun (WGS) entry which is preliminary data.</text>
</comment>
<keyword evidence="2" id="KW-1185">Reference proteome</keyword>
<proteinExistence type="predicted"/>
<feature type="non-terminal residue" evidence="1">
    <location>
        <position position="1"/>
    </location>
</feature>
<protein>
    <submittedName>
        <fullName evidence="1">Uncharacterized protein</fullName>
    </submittedName>
</protein>
<dbReference type="EMBL" id="JAPWTK010000725">
    <property type="protein sequence ID" value="KAJ8936670.1"/>
    <property type="molecule type" value="Genomic_DNA"/>
</dbReference>
<dbReference type="Proteomes" id="UP001162162">
    <property type="component" value="Unassembled WGS sequence"/>
</dbReference>
<accession>A0AAV8XD97</accession>
<reference evidence="1" key="1">
    <citation type="journal article" date="2023" name="Insect Mol. Biol.">
        <title>Genome sequencing provides insights into the evolution of gene families encoding plant cell wall-degrading enzymes in longhorned beetles.</title>
        <authorList>
            <person name="Shin N.R."/>
            <person name="Okamura Y."/>
            <person name="Kirsch R."/>
            <person name="Pauchet Y."/>
        </authorList>
    </citation>
    <scope>NUCLEOTIDE SEQUENCE</scope>
    <source>
        <strain evidence="1">AMC_N1</strain>
    </source>
</reference>
<sequence>GRELKGMKSNYTVNEVLKNPTLFRPSMGYVVFCLRPLKQSVKAVNAKTTEVLNQMTKADFQHCFQQWKGRTERCRDRQGEYIEGENIGHKSHKVGIAKVLQVIKRDGLPNRNAEDNDSADDWLQRQNTNAGRNCSPISRKIFGVSADISRYRNVNAGKHSPIQHADSDGLISHPRLQQELDSGEEMKFILSQNLSNNVTRKRMRGGRLRSGSCTIEENPHTSSRQTASALNISHSSILRILTENHMHPYYWYQLMGSRKTILIDEFSFRCSKIMLYRRWQTCFQLKETHNFQVMQYGSSRMAHRRPPTIGQLQFCLYECNVYV</sequence>
<evidence type="ECO:0000313" key="2">
    <source>
        <dbReference type="Proteomes" id="UP001162162"/>
    </source>
</evidence>
<organism evidence="1 2">
    <name type="scientific">Aromia moschata</name>
    <dbReference type="NCBI Taxonomy" id="1265417"/>
    <lineage>
        <taxon>Eukaryota</taxon>
        <taxon>Metazoa</taxon>
        <taxon>Ecdysozoa</taxon>
        <taxon>Arthropoda</taxon>
        <taxon>Hexapoda</taxon>
        <taxon>Insecta</taxon>
        <taxon>Pterygota</taxon>
        <taxon>Neoptera</taxon>
        <taxon>Endopterygota</taxon>
        <taxon>Coleoptera</taxon>
        <taxon>Polyphaga</taxon>
        <taxon>Cucujiformia</taxon>
        <taxon>Chrysomeloidea</taxon>
        <taxon>Cerambycidae</taxon>
        <taxon>Cerambycinae</taxon>
        <taxon>Callichromatini</taxon>
        <taxon>Aromia</taxon>
    </lineage>
</organism>
<gene>
    <name evidence="1" type="ORF">NQ318_011937</name>
</gene>
<dbReference type="AlphaFoldDB" id="A0AAV8XD97"/>
<name>A0AAV8XD97_9CUCU</name>